<organism evidence="4 5">
    <name type="scientific">Asparagus officinalis</name>
    <name type="common">Garden asparagus</name>
    <dbReference type="NCBI Taxonomy" id="4686"/>
    <lineage>
        <taxon>Eukaryota</taxon>
        <taxon>Viridiplantae</taxon>
        <taxon>Streptophyta</taxon>
        <taxon>Embryophyta</taxon>
        <taxon>Tracheophyta</taxon>
        <taxon>Spermatophyta</taxon>
        <taxon>Magnoliopsida</taxon>
        <taxon>Liliopsida</taxon>
        <taxon>Asparagales</taxon>
        <taxon>Asparagaceae</taxon>
        <taxon>Asparagoideae</taxon>
        <taxon>Asparagus</taxon>
    </lineage>
</organism>
<evidence type="ECO:0000259" key="2">
    <source>
        <dbReference type="Pfam" id="PF22600"/>
    </source>
</evidence>
<feature type="region of interest" description="Disordered" evidence="1">
    <location>
        <begin position="466"/>
        <end position="485"/>
    </location>
</feature>
<feature type="compositionally biased region" description="Low complexity" evidence="1">
    <location>
        <begin position="387"/>
        <end position="400"/>
    </location>
</feature>
<dbReference type="InterPro" id="IPR043519">
    <property type="entry name" value="NT_sf"/>
</dbReference>
<dbReference type="Gene3D" id="3.30.460.10">
    <property type="entry name" value="Beta Polymerase, domain 2"/>
    <property type="match status" value="1"/>
</dbReference>
<evidence type="ECO:0000313" key="4">
    <source>
        <dbReference type="EMBL" id="ONK77144.1"/>
    </source>
</evidence>
<feature type="domain" description="Poly(A) RNA polymerase mitochondrial-like central palm" evidence="2">
    <location>
        <begin position="48"/>
        <end position="170"/>
    </location>
</feature>
<feature type="compositionally biased region" description="Basic and acidic residues" evidence="1">
    <location>
        <begin position="767"/>
        <end position="781"/>
    </location>
</feature>
<feature type="region of interest" description="Disordered" evidence="1">
    <location>
        <begin position="381"/>
        <end position="401"/>
    </location>
</feature>
<evidence type="ECO:0000313" key="5">
    <source>
        <dbReference type="Proteomes" id="UP000243459"/>
    </source>
</evidence>
<feature type="region of interest" description="Disordered" evidence="1">
    <location>
        <begin position="632"/>
        <end position="668"/>
    </location>
</feature>
<proteinExistence type="predicted"/>
<gene>
    <name evidence="4" type="ORF">A4U43_C02F3550</name>
</gene>
<sequence length="788" mass="87416">MGHLQSWLPNENGLLADFNPPTPRLAFLQTSPPPSEIREDSWRAAERETQGVIEEIQATVVSERRRQEVVEYVQNLIRFQLNCEVFPFGSVPLKTYLPDGDIDLTALGLPNSEDALAHSVCQVLEMQEQHNGSEFEVKDVQYIHAEVKLVKCLIQNIVVDISFNQSGGLSTLCFLEQVDRLIGKDHLFKRSIILIKAWCYYESRILGAHHGLISTYALETLVLYIFHLFHTSLDGPLAVLYRFLDYYSKFDWDKYCISLCGPILLSSLPELVAEAPENNEGDLLFTKEFLNNCVDDFSVLPRGYENISRTFPLKHLNIVDPLKENNNLGRSVSRGNFYRIRSAFSYGARKLGHILLLPSESIAAEIISFFANTLDRHGSGERANVQDSLPNDSSSPSSELLHPDANEELCYEMNAVKLSGSGMQNGSKDSGPSNIEGTDKHLISTSESNKLPNRRSFHVPHPLFLSKNGYHRENDSSISPLPSNEEVNVYPQADSIESESTTSDTLWLSPHRALASSWNTEQLGSSQAGGSSLAGSERNGASSKSKKLADLSADFDLHIRNLLYVQWSQEYILSTLLPIYSQAPYQYHNKNSWDHPPRGGAYSPTSSFVPGAYSIEDLPKPRGTGTYFPNMNYHNTYKERHSPRKGKSSGLSNQFSRHRSNPRAEISINGNLEERCEIPVFGGSGRGKGALPDAFNSSKNSSKETSPANSFAFPAEGGLNFGSFGPVPLEPASPESIRRLDPINPPSQDLGLTISASSVQRNSPSSNHERSAQAYQLKDEGDFPPLSG</sequence>
<dbReference type="CDD" id="cd05402">
    <property type="entry name" value="NT_PAP_TUTase"/>
    <property type="match status" value="1"/>
</dbReference>
<accession>A0A5P1FGF6</accession>
<dbReference type="PANTHER" id="PTHR45979">
    <property type="entry name" value="PAP/OAS1 SUBSTRATE-BINDING DOMAIN SUPERFAMILY"/>
    <property type="match status" value="1"/>
</dbReference>
<feature type="compositionally biased region" description="Polar residues" evidence="1">
    <location>
        <begin position="695"/>
        <end position="709"/>
    </location>
</feature>
<dbReference type="OrthoDB" id="273917at2759"/>
<feature type="compositionally biased region" description="Polar residues" evidence="1">
    <location>
        <begin position="754"/>
        <end position="766"/>
    </location>
</feature>
<feature type="compositionally biased region" description="Low complexity" evidence="1">
    <location>
        <begin position="522"/>
        <end position="536"/>
    </location>
</feature>
<feature type="domain" description="PAP/OAS1 substrate-binding-related" evidence="3">
    <location>
        <begin position="182"/>
        <end position="374"/>
    </location>
</feature>
<dbReference type="AlphaFoldDB" id="A0A5P1FGF6"/>
<dbReference type="SUPFAM" id="SSF81301">
    <property type="entry name" value="Nucleotidyltransferase"/>
    <property type="match status" value="1"/>
</dbReference>
<feature type="region of interest" description="Disordered" evidence="1">
    <location>
        <begin position="520"/>
        <end position="542"/>
    </location>
</feature>
<dbReference type="InterPro" id="IPR058921">
    <property type="entry name" value="PAP/OAS1-rel"/>
</dbReference>
<dbReference type="PANTHER" id="PTHR45979:SF2">
    <property type="entry name" value="PAP_OAS1 SUBSTRATE-BINDING DOMAIN SUPERFAMILY"/>
    <property type="match status" value="1"/>
</dbReference>
<dbReference type="Pfam" id="PF26180">
    <property type="entry name" value="PAP-OAS1"/>
    <property type="match status" value="1"/>
</dbReference>
<dbReference type="Gramene" id="ONK77144">
    <property type="protein sequence ID" value="ONK77144"/>
    <property type="gene ID" value="A4U43_C02F3550"/>
</dbReference>
<dbReference type="Gene3D" id="1.10.1410.10">
    <property type="match status" value="1"/>
</dbReference>
<dbReference type="InterPro" id="IPR054708">
    <property type="entry name" value="MTPAP-like_central"/>
</dbReference>
<dbReference type="Pfam" id="PF22600">
    <property type="entry name" value="MTPAP-like_central"/>
    <property type="match status" value="1"/>
</dbReference>
<name>A0A5P1FGF6_ASPOF</name>
<dbReference type="Proteomes" id="UP000243459">
    <property type="component" value="Chromosome 2"/>
</dbReference>
<evidence type="ECO:0008006" key="6">
    <source>
        <dbReference type="Google" id="ProtNLM"/>
    </source>
</evidence>
<feature type="region of interest" description="Disordered" evidence="1">
    <location>
        <begin position="724"/>
        <end position="788"/>
    </location>
</feature>
<feature type="region of interest" description="Disordered" evidence="1">
    <location>
        <begin position="683"/>
        <end position="711"/>
    </location>
</feature>
<feature type="region of interest" description="Disordered" evidence="1">
    <location>
        <begin position="420"/>
        <end position="440"/>
    </location>
</feature>
<dbReference type="InterPro" id="IPR058920">
    <property type="entry name" value="PAP-OAS1-bd-rel"/>
</dbReference>
<keyword evidence="5" id="KW-1185">Reference proteome</keyword>
<dbReference type="OMA" id="NHDYLVN"/>
<evidence type="ECO:0000259" key="3">
    <source>
        <dbReference type="Pfam" id="PF26180"/>
    </source>
</evidence>
<reference evidence="5" key="1">
    <citation type="journal article" date="2017" name="Nat. Commun.">
        <title>The asparagus genome sheds light on the origin and evolution of a young Y chromosome.</title>
        <authorList>
            <person name="Harkess A."/>
            <person name="Zhou J."/>
            <person name="Xu C."/>
            <person name="Bowers J.E."/>
            <person name="Van der Hulst R."/>
            <person name="Ayyampalayam S."/>
            <person name="Mercati F."/>
            <person name="Riccardi P."/>
            <person name="McKain M.R."/>
            <person name="Kakrana A."/>
            <person name="Tang H."/>
            <person name="Ray J."/>
            <person name="Groenendijk J."/>
            <person name="Arikit S."/>
            <person name="Mathioni S.M."/>
            <person name="Nakano M."/>
            <person name="Shan H."/>
            <person name="Telgmann-Rauber A."/>
            <person name="Kanno A."/>
            <person name="Yue Z."/>
            <person name="Chen H."/>
            <person name="Li W."/>
            <person name="Chen Y."/>
            <person name="Xu X."/>
            <person name="Zhang Y."/>
            <person name="Luo S."/>
            <person name="Chen H."/>
            <person name="Gao J."/>
            <person name="Mao Z."/>
            <person name="Pires J.C."/>
            <person name="Luo M."/>
            <person name="Kudrna D."/>
            <person name="Wing R.A."/>
            <person name="Meyers B.C."/>
            <person name="Yi K."/>
            <person name="Kong H."/>
            <person name="Lavrijsen P."/>
            <person name="Sunseri F."/>
            <person name="Falavigna A."/>
            <person name="Ye Y."/>
            <person name="Leebens-Mack J.H."/>
            <person name="Chen G."/>
        </authorList>
    </citation>
    <scope>NUCLEOTIDE SEQUENCE [LARGE SCALE GENOMIC DNA]</scope>
    <source>
        <strain evidence="5">cv. DH0086</strain>
    </source>
</reference>
<dbReference type="SUPFAM" id="SSF81631">
    <property type="entry name" value="PAP/OAS1 substrate-binding domain"/>
    <property type="match status" value="1"/>
</dbReference>
<feature type="compositionally biased region" description="Polar residues" evidence="1">
    <location>
        <begin position="421"/>
        <end position="436"/>
    </location>
</feature>
<dbReference type="EMBL" id="CM007382">
    <property type="protein sequence ID" value="ONK77144.1"/>
    <property type="molecule type" value="Genomic_DNA"/>
</dbReference>
<protein>
    <recommendedName>
        <fullName evidence="6">Polymerase nucleotidyl transferase domain-containing protein</fullName>
    </recommendedName>
</protein>
<evidence type="ECO:0000256" key="1">
    <source>
        <dbReference type="SAM" id="MobiDB-lite"/>
    </source>
</evidence>
<feature type="compositionally biased region" description="Polar residues" evidence="1">
    <location>
        <begin position="476"/>
        <end position="485"/>
    </location>
</feature>